<proteinExistence type="predicted"/>
<evidence type="ECO:0000313" key="7">
    <source>
        <dbReference type="EMBL" id="GBP32216.1"/>
    </source>
</evidence>
<dbReference type="OrthoDB" id="10051896at2759"/>
<evidence type="ECO:0000256" key="1">
    <source>
        <dbReference type="ARBA" id="ARBA00004613"/>
    </source>
</evidence>
<evidence type="ECO:0000256" key="3">
    <source>
        <dbReference type="ARBA" id="ARBA00022670"/>
    </source>
</evidence>
<dbReference type="STRING" id="151549.A0A4C1V1M4"/>
<protein>
    <submittedName>
        <fullName evidence="7">Trypsin-1</fullName>
    </submittedName>
</protein>
<dbReference type="EMBL" id="BGZK01000256">
    <property type="protein sequence ID" value="GBP32216.1"/>
    <property type="molecule type" value="Genomic_DNA"/>
</dbReference>
<keyword evidence="5" id="KW-0720">Serine protease</keyword>
<dbReference type="PANTHER" id="PTHR24264">
    <property type="entry name" value="TRYPSIN-RELATED"/>
    <property type="match status" value="1"/>
</dbReference>
<dbReference type="Gene3D" id="2.40.10.10">
    <property type="entry name" value="Trypsin-like serine proteases"/>
    <property type="match status" value="1"/>
</dbReference>
<dbReference type="Proteomes" id="UP000299102">
    <property type="component" value="Unassembled WGS sequence"/>
</dbReference>
<gene>
    <name evidence="7" type="primary">TRYP1</name>
    <name evidence="7" type="ORF">EVAR_27640_1</name>
</gene>
<keyword evidence="8" id="KW-1185">Reference proteome</keyword>
<dbReference type="PROSITE" id="PS00135">
    <property type="entry name" value="TRYPSIN_SER"/>
    <property type="match status" value="1"/>
</dbReference>
<dbReference type="InterPro" id="IPR050127">
    <property type="entry name" value="Serine_Proteases_S1"/>
</dbReference>
<comment type="caution">
    <text evidence="7">The sequence shown here is derived from an EMBL/GenBank/DDBJ whole genome shotgun (WGS) entry which is preliminary data.</text>
</comment>
<dbReference type="GO" id="GO:0006508">
    <property type="term" value="P:proteolysis"/>
    <property type="evidence" value="ECO:0007669"/>
    <property type="project" value="UniProtKB-KW"/>
</dbReference>
<dbReference type="GO" id="GO:0005615">
    <property type="term" value="C:extracellular space"/>
    <property type="evidence" value="ECO:0007669"/>
    <property type="project" value="TreeGrafter"/>
</dbReference>
<evidence type="ECO:0000256" key="5">
    <source>
        <dbReference type="ARBA" id="ARBA00022825"/>
    </source>
</evidence>
<dbReference type="InterPro" id="IPR033116">
    <property type="entry name" value="TRYPSIN_SER"/>
</dbReference>
<keyword evidence="4" id="KW-0378">Hydrolase</keyword>
<dbReference type="InterPro" id="IPR043504">
    <property type="entry name" value="Peptidase_S1_PA_chymotrypsin"/>
</dbReference>
<dbReference type="InterPro" id="IPR009003">
    <property type="entry name" value="Peptidase_S1_PA"/>
</dbReference>
<sequence>MLQSVESSRLRMVCLPLLDDEECLKYYSSYYYKRDKHVCAGTYGKDSCQGDSGGPLVCGGILVGIVSYGDECGQSAGVYTRVINYTEGTSSPFKLSSKTNAALEASYAKMMALCHIDIVKENKQYPPFTDVCSLRIVGGVSKYRFSTHPIRYVKTRVGIKSGNAIEIENGRNSHEPGWDQNRERDSDWHIAFVMG</sequence>
<evidence type="ECO:0000256" key="4">
    <source>
        <dbReference type="ARBA" id="ARBA00022801"/>
    </source>
</evidence>
<organism evidence="7 8">
    <name type="scientific">Eumeta variegata</name>
    <name type="common">Bagworm moth</name>
    <name type="synonym">Eumeta japonica</name>
    <dbReference type="NCBI Taxonomy" id="151549"/>
    <lineage>
        <taxon>Eukaryota</taxon>
        <taxon>Metazoa</taxon>
        <taxon>Ecdysozoa</taxon>
        <taxon>Arthropoda</taxon>
        <taxon>Hexapoda</taxon>
        <taxon>Insecta</taxon>
        <taxon>Pterygota</taxon>
        <taxon>Neoptera</taxon>
        <taxon>Endopterygota</taxon>
        <taxon>Lepidoptera</taxon>
        <taxon>Glossata</taxon>
        <taxon>Ditrysia</taxon>
        <taxon>Tineoidea</taxon>
        <taxon>Psychidae</taxon>
        <taxon>Oiketicinae</taxon>
        <taxon>Eumeta</taxon>
    </lineage>
</organism>
<accession>A0A4C1V1M4</accession>
<comment type="subcellular location">
    <subcellularLocation>
        <location evidence="1">Secreted</location>
    </subcellularLocation>
</comment>
<reference evidence="7 8" key="1">
    <citation type="journal article" date="2019" name="Commun. Biol.">
        <title>The bagworm genome reveals a unique fibroin gene that provides high tensile strength.</title>
        <authorList>
            <person name="Kono N."/>
            <person name="Nakamura H."/>
            <person name="Ohtoshi R."/>
            <person name="Tomita M."/>
            <person name="Numata K."/>
            <person name="Arakawa K."/>
        </authorList>
    </citation>
    <scope>NUCLEOTIDE SEQUENCE [LARGE SCALE GENOMIC DNA]</scope>
</reference>
<dbReference type="PANTHER" id="PTHR24264:SF65">
    <property type="entry name" value="SRCR DOMAIN-CONTAINING PROTEIN"/>
    <property type="match status" value="1"/>
</dbReference>
<evidence type="ECO:0000259" key="6">
    <source>
        <dbReference type="PROSITE" id="PS50240"/>
    </source>
</evidence>
<keyword evidence="3" id="KW-0645">Protease</keyword>
<feature type="domain" description="Peptidase S1" evidence="6">
    <location>
        <begin position="1"/>
        <end position="94"/>
    </location>
</feature>
<evidence type="ECO:0000256" key="2">
    <source>
        <dbReference type="ARBA" id="ARBA00022525"/>
    </source>
</evidence>
<dbReference type="GO" id="GO:0004252">
    <property type="term" value="F:serine-type endopeptidase activity"/>
    <property type="evidence" value="ECO:0007669"/>
    <property type="project" value="InterPro"/>
</dbReference>
<dbReference type="SUPFAM" id="SSF50494">
    <property type="entry name" value="Trypsin-like serine proteases"/>
    <property type="match status" value="1"/>
</dbReference>
<keyword evidence="2" id="KW-0964">Secreted</keyword>
<dbReference type="InterPro" id="IPR001254">
    <property type="entry name" value="Trypsin_dom"/>
</dbReference>
<dbReference type="PROSITE" id="PS50240">
    <property type="entry name" value="TRYPSIN_DOM"/>
    <property type="match status" value="1"/>
</dbReference>
<dbReference type="AlphaFoldDB" id="A0A4C1V1M4"/>
<dbReference type="Pfam" id="PF00089">
    <property type="entry name" value="Trypsin"/>
    <property type="match status" value="1"/>
</dbReference>
<evidence type="ECO:0000313" key="8">
    <source>
        <dbReference type="Proteomes" id="UP000299102"/>
    </source>
</evidence>
<name>A0A4C1V1M4_EUMVA</name>